<evidence type="ECO:0000313" key="11">
    <source>
        <dbReference type="Proteomes" id="UP001443914"/>
    </source>
</evidence>
<dbReference type="InterPro" id="IPR017989">
    <property type="entry name" value="Ribosome_inactivat_1/2"/>
</dbReference>
<keyword evidence="5 8" id="KW-0378">Hydrolase</keyword>
<evidence type="ECO:0000256" key="8">
    <source>
        <dbReference type="RuleBase" id="RU004915"/>
    </source>
</evidence>
<dbReference type="GO" id="GO:0017148">
    <property type="term" value="P:negative regulation of translation"/>
    <property type="evidence" value="ECO:0007669"/>
    <property type="project" value="UniProtKB-KW"/>
</dbReference>
<organism evidence="10 11">
    <name type="scientific">Saponaria officinalis</name>
    <name type="common">Common soapwort</name>
    <name type="synonym">Lychnis saponaria</name>
    <dbReference type="NCBI Taxonomy" id="3572"/>
    <lineage>
        <taxon>Eukaryota</taxon>
        <taxon>Viridiplantae</taxon>
        <taxon>Streptophyta</taxon>
        <taxon>Embryophyta</taxon>
        <taxon>Tracheophyta</taxon>
        <taxon>Spermatophyta</taxon>
        <taxon>Magnoliopsida</taxon>
        <taxon>eudicotyledons</taxon>
        <taxon>Gunneridae</taxon>
        <taxon>Pentapetalae</taxon>
        <taxon>Caryophyllales</taxon>
        <taxon>Caryophyllaceae</taxon>
        <taxon>Caryophylleae</taxon>
        <taxon>Saponaria</taxon>
    </lineage>
</organism>
<dbReference type="Proteomes" id="UP001443914">
    <property type="component" value="Unassembled WGS sequence"/>
</dbReference>
<evidence type="ECO:0000256" key="6">
    <source>
        <dbReference type="ARBA" id="ARBA00022821"/>
    </source>
</evidence>
<keyword evidence="7 8" id="KW-0652">Protein synthesis inhibitor</keyword>
<dbReference type="EC" id="3.2.2.22" evidence="3 8"/>
<dbReference type="PANTHER" id="PTHR33453">
    <property type="match status" value="1"/>
</dbReference>
<keyword evidence="11" id="KW-1185">Reference proteome</keyword>
<dbReference type="InterPro" id="IPR001574">
    <property type="entry name" value="Ribosome_inactivat_prot"/>
</dbReference>
<dbReference type="PRINTS" id="PR00396">
    <property type="entry name" value="SHIGARICIN"/>
</dbReference>
<dbReference type="InterPro" id="IPR036041">
    <property type="entry name" value="Ribosome-inact_prot_sf"/>
</dbReference>
<sequence>MKSWLVVVTTWVILQSSAQAVTIALDLANPTEDGYSIFLTNIRNNVKDPALFYGGTTIPVIAAPTTTFLRIDLTVSTGTVSLGLKRSDLYVVAYLARDGTGKFRTYYFDGQITSAQLNTLFPEATGTANQQKITEYNENYASIEKAAKMTRKQAGLGISKLITYIGGVNGKARNVQNEARFMLVGIQMVSEATRFEYIQNLVLQYFPDGFTPDDYVLILERNWARISEAIKASNNGEFIPPLTLTSPDVSTTWTVNNADELDMGLLKYLGQALSLSVCSNHGYHGSAIF</sequence>
<evidence type="ECO:0000256" key="7">
    <source>
        <dbReference type="ARBA" id="ARBA00023193"/>
    </source>
</evidence>
<keyword evidence="6 8" id="KW-0611">Plant defense</keyword>
<dbReference type="AlphaFoldDB" id="A0AAW1LHM9"/>
<keyword evidence="4 8" id="KW-0800">Toxin</keyword>
<keyword evidence="9" id="KW-0732">Signal</keyword>
<protein>
    <recommendedName>
        <fullName evidence="3 8">rRNA N-glycosylase</fullName>
        <ecNumber evidence="3 8">3.2.2.22</ecNumber>
    </recommendedName>
</protein>
<evidence type="ECO:0000256" key="9">
    <source>
        <dbReference type="SAM" id="SignalP"/>
    </source>
</evidence>
<dbReference type="InterPro" id="IPR016138">
    <property type="entry name" value="Ribosome_inactivat_prot_sub1"/>
</dbReference>
<dbReference type="Gene3D" id="4.10.470.10">
    <property type="entry name" value="Ricin (A Subunit), domain 2"/>
    <property type="match status" value="1"/>
</dbReference>
<evidence type="ECO:0000313" key="10">
    <source>
        <dbReference type="EMBL" id="KAK9733117.1"/>
    </source>
</evidence>
<dbReference type="Gene3D" id="3.40.420.10">
    <property type="entry name" value="Ricin (A subunit), domain 1"/>
    <property type="match status" value="1"/>
</dbReference>
<dbReference type="Pfam" id="PF00161">
    <property type="entry name" value="RIP"/>
    <property type="match status" value="1"/>
</dbReference>
<dbReference type="GO" id="GO:0006952">
    <property type="term" value="P:defense response"/>
    <property type="evidence" value="ECO:0007669"/>
    <property type="project" value="UniProtKB-KW"/>
</dbReference>
<comment type="catalytic activity">
    <reaction evidence="1 8">
        <text>Endohydrolysis of the N-glycosidic bond at one specific adenosine on the 28S rRNA.</text>
        <dbReference type="EC" id="3.2.2.22"/>
    </reaction>
</comment>
<dbReference type="InterPro" id="IPR016139">
    <property type="entry name" value="Ribosome_inactivat_prot_sub2"/>
</dbReference>
<name>A0AAW1LHM9_SAPOF</name>
<evidence type="ECO:0000256" key="5">
    <source>
        <dbReference type="ARBA" id="ARBA00022801"/>
    </source>
</evidence>
<proteinExistence type="inferred from homology"/>
<evidence type="ECO:0000256" key="2">
    <source>
        <dbReference type="ARBA" id="ARBA00008544"/>
    </source>
</evidence>
<dbReference type="EMBL" id="JBDFQZ010000004">
    <property type="protein sequence ID" value="KAK9733117.1"/>
    <property type="molecule type" value="Genomic_DNA"/>
</dbReference>
<reference evidence="10" key="1">
    <citation type="submission" date="2024-03" db="EMBL/GenBank/DDBJ databases">
        <title>WGS assembly of Saponaria officinalis var. Norfolk2.</title>
        <authorList>
            <person name="Jenkins J."/>
            <person name="Shu S."/>
            <person name="Grimwood J."/>
            <person name="Barry K."/>
            <person name="Goodstein D."/>
            <person name="Schmutz J."/>
            <person name="Leebens-Mack J."/>
            <person name="Osbourn A."/>
        </authorList>
    </citation>
    <scope>NUCLEOTIDE SEQUENCE [LARGE SCALE GENOMIC DNA]</scope>
    <source>
        <strain evidence="10">JIC</strain>
    </source>
</reference>
<evidence type="ECO:0000256" key="3">
    <source>
        <dbReference type="ARBA" id="ARBA00012001"/>
    </source>
</evidence>
<dbReference type="PANTHER" id="PTHR33453:SF34">
    <property type="entry name" value="RIBOSOME-INACTIVATING PROTEIN"/>
    <property type="match status" value="1"/>
</dbReference>
<feature type="chain" id="PRO_5043867184" description="rRNA N-glycosylase" evidence="9">
    <location>
        <begin position="21"/>
        <end position="289"/>
    </location>
</feature>
<dbReference type="GO" id="GO:0030598">
    <property type="term" value="F:rRNA N-glycosylase activity"/>
    <property type="evidence" value="ECO:0007669"/>
    <property type="project" value="UniProtKB-EC"/>
</dbReference>
<comment type="similarity">
    <text evidence="2">Belongs to the ribosome-inactivating protein family. Type 1 RIP subfamily.</text>
</comment>
<accession>A0AAW1LHM9</accession>
<comment type="caution">
    <text evidence="10">The sequence shown here is derived from an EMBL/GenBank/DDBJ whole genome shotgun (WGS) entry which is preliminary data.</text>
</comment>
<evidence type="ECO:0000256" key="1">
    <source>
        <dbReference type="ARBA" id="ARBA00000237"/>
    </source>
</evidence>
<feature type="signal peptide" evidence="9">
    <location>
        <begin position="1"/>
        <end position="20"/>
    </location>
</feature>
<evidence type="ECO:0000256" key="4">
    <source>
        <dbReference type="ARBA" id="ARBA00022656"/>
    </source>
</evidence>
<dbReference type="SUPFAM" id="SSF56371">
    <property type="entry name" value="Ribosome inactivating proteins (RIP)"/>
    <property type="match status" value="1"/>
</dbReference>
<dbReference type="GO" id="GO:0090729">
    <property type="term" value="F:toxin activity"/>
    <property type="evidence" value="ECO:0007669"/>
    <property type="project" value="UniProtKB-KW"/>
</dbReference>
<gene>
    <name evidence="10" type="ORF">RND81_04G044600</name>
</gene>